<comment type="cofactor">
    <cofactor evidence="1 6">
        <name>pyridoxal 5'-phosphate</name>
        <dbReference type="ChEBI" id="CHEBI:597326"/>
    </cofactor>
</comment>
<reference evidence="7 8" key="1">
    <citation type="submission" date="2019-03" db="EMBL/GenBank/DDBJ databases">
        <authorList>
            <person name="Nijsse B."/>
        </authorList>
    </citation>
    <scope>NUCLEOTIDE SEQUENCE [LARGE SCALE GENOMIC DNA]</scope>
    <source>
        <strain evidence="7">Desulfoluna butyratoxydans MSL71</strain>
    </source>
</reference>
<feature type="modified residue" description="N6-(pyridoxal phosphate)lysine" evidence="5">
    <location>
        <position position="209"/>
    </location>
</feature>
<evidence type="ECO:0000256" key="6">
    <source>
        <dbReference type="RuleBase" id="RU362118"/>
    </source>
</evidence>
<dbReference type="PIRSF" id="PIRSF001434">
    <property type="entry name" value="CGS"/>
    <property type="match status" value="1"/>
</dbReference>
<organism evidence="7 8">
    <name type="scientific">Desulfoluna butyratoxydans</name>
    <dbReference type="NCBI Taxonomy" id="231438"/>
    <lineage>
        <taxon>Bacteria</taxon>
        <taxon>Pseudomonadati</taxon>
        <taxon>Thermodesulfobacteriota</taxon>
        <taxon>Desulfobacteria</taxon>
        <taxon>Desulfobacterales</taxon>
        <taxon>Desulfolunaceae</taxon>
        <taxon>Desulfoluna</taxon>
    </lineage>
</organism>
<dbReference type="RefSeq" id="WP_180142449.1">
    <property type="nucleotide sequence ID" value="NZ_CAADHO010000006.1"/>
</dbReference>
<dbReference type="EMBL" id="CAADHO010000006">
    <property type="protein sequence ID" value="VFQ45631.1"/>
    <property type="molecule type" value="Genomic_DNA"/>
</dbReference>
<dbReference type="Proteomes" id="UP000507962">
    <property type="component" value="Unassembled WGS sequence"/>
</dbReference>
<dbReference type="InterPro" id="IPR015421">
    <property type="entry name" value="PyrdxlP-dep_Trfase_major"/>
</dbReference>
<dbReference type="Pfam" id="PF01053">
    <property type="entry name" value="Cys_Met_Meta_PP"/>
    <property type="match status" value="1"/>
</dbReference>
<dbReference type="Gene3D" id="3.40.640.10">
    <property type="entry name" value="Type I PLP-dependent aspartate aminotransferase-like (Major domain)"/>
    <property type="match status" value="1"/>
</dbReference>
<dbReference type="GO" id="GO:0005737">
    <property type="term" value="C:cytoplasm"/>
    <property type="evidence" value="ECO:0007669"/>
    <property type="project" value="TreeGrafter"/>
</dbReference>
<protein>
    <submittedName>
        <fullName evidence="7">Pyridoxal phosphate-dependent transferase</fullName>
    </submittedName>
</protein>
<dbReference type="GO" id="GO:0030170">
    <property type="term" value="F:pyridoxal phosphate binding"/>
    <property type="evidence" value="ECO:0007669"/>
    <property type="project" value="InterPro"/>
</dbReference>
<keyword evidence="8" id="KW-1185">Reference proteome</keyword>
<dbReference type="GO" id="GO:0003961">
    <property type="term" value="F:O-acetylhomoserine aminocarboxypropyltransferase activity"/>
    <property type="evidence" value="ECO:0007669"/>
    <property type="project" value="TreeGrafter"/>
</dbReference>
<name>A0A4U8YPC5_9BACT</name>
<evidence type="ECO:0000256" key="5">
    <source>
        <dbReference type="PIRSR" id="PIRSR001434-2"/>
    </source>
</evidence>
<evidence type="ECO:0000256" key="3">
    <source>
        <dbReference type="ARBA" id="ARBA00022679"/>
    </source>
</evidence>
<dbReference type="Gene3D" id="3.90.1150.10">
    <property type="entry name" value="Aspartate Aminotransferase, domain 1"/>
    <property type="match status" value="1"/>
</dbReference>
<dbReference type="PANTHER" id="PTHR43797:SF2">
    <property type="entry name" value="HOMOCYSTEINE_CYSTEINE SYNTHASE"/>
    <property type="match status" value="1"/>
</dbReference>
<dbReference type="InterPro" id="IPR000277">
    <property type="entry name" value="Cys/Met-Metab_PyrdxlP-dep_enz"/>
</dbReference>
<gene>
    <name evidence="7" type="ORF">MSL71_32920</name>
</gene>
<dbReference type="GO" id="GO:0019346">
    <property type="term" value="P:transsulfuration"/>
    <property type="evidence" value="ECO:0007669"/>
    <property type="project" value="InterPro"/>
</dbReference>
<dbReference type="InterPro" id="IPR015424">
    <property type="entry name" value="PyrdxlP-dep_Trfase"/>
</dbReference>
<evidence type="ECO:0000313" key="7">
    <source>
        <dbReference type="EMBL" id="VFQ45631.1"/>
    </source>
</evidence>
<dbReference type="FunFam" id="3.40.640.10:FF:000046">
    <property type="entry name" value="Cystathionine gamma-lyase"/>
    <property type="match status" value="1"/>
</dbReference>
<proteinExistence type="inferred from homology"/>
<dbReference type="InterPro" id="IPR015422">
    <property type="entry name" value="PyrdxlP-dep_Trfase_small"/>
</dbReference>
<accession>A0A4U8YPC5</accession>
<dbReference type="PANTHER" id="PTHR43797">
    <property type="entry name" value="HOMOCYSTEINE/CYSTEINE SYNTHASE"/>
    <property type="match status" value="1"/>
</dbReference>
<evidence type="ECO:0000256" key="2">
    <source>
        <dbReference type="ARBA" id="ARBA00009077"/>
    </source>
</evidence>
<evidence type="ECO:0000256" key="1">
    <source>
        <dbReference type="ARBA" id="ARBA00001933"/>
    </source>
</evidence>
<dbReference type="GO" id="GO:0006535">
    <property type="term" value="P:cysteine biosynthetic process from serine"/>
    <property type="evidence" value="ECO:0007669"/>
    <property type="project" value="TreeGrafter"/>
</dbReference>
<evidence type="ECO:0000256" key="4">
    <source>
        <dbReference type="ARBA" id="ARBA00022898"/>
    </source>
</evidence>
<comment type="similarity">
    <text evidence="2 6">Belongs to the trans-sulfuration enzymes family.</text>
</comment>
<sequence length="419" mass="45705">MTDPLKRKFATRVIHSGQETHAWEGATLPPVYQSASHRHPTAESLSDAFSGQGGHIYGRLSNPTNDVLEAKLSDLEQGRGSLVMASGMAAVSNTCMALLRAGDEFVAGRSLFMSTWLLFTRIFKKYGITARLADPTDLDAMEAAITEKTRFLYIESIGNPAMDVPDIEQTAALAHAHGLPLVVDNTLGTPFLVRPLELGADAVVHSTTKYISGHGNATGGVVVDGGSFDWATEKFADFAPFVEKKGKLALLDRIWREHHINHGTTQAPMNSYLTMVGLDTLALRMERHLENALAVARFLEAHPKVAWVNFPGLHGHPNREVAQKQFGGKGFGAMLTFGLESEAACRKTIDGLSMIYHLANIGDCKSLMIHPWSTQYVSFEPDEKTALGIRPDMLRLSVGIEAVEDIIEDLDQAIEMGRG</sequence>
<keyword evidence="4 5" id="KW-0663">Pyridoxal phosphate</keyword>
<dbReference type="GO" id="GO:0004124">
    <property type="term" value="F:cysteine synthase activity"/>
    <property type="evidence" value="ECO:0007669"/>
    <property type="project" value="TreeGrafter"/>
</dbReference>
<dbReference type="CDD" id="cd00614">
    <property type="entry name" value="CGS_like"/>
    <property type="match status" value="1"/>
</dbReference>
<keyword evidence="3 7" id="KW-0808">Transferase</keyword>
<evidence type="ECO:0000313" key="8">
    <source>
        <dbReference type="Proteomes" id="UP000507962"/>
    </source>
</evidence>
<dbReference type="AlphaFoldDB" id="A0A4U8YPC5"/>
<dbReference type="GO" id="GO:0071269">
    <property type="term" value="P:L-homocysteine biosynthetic process"/>
    <property type="evidence" value="ECO:0007669"/>
    <property type="project" value="TreeGrafter"/>
</dbReference>
<dbReference type="InterPro" id="IPR006235">
    <property type="entry name" value="OAc-hSer/O-AcSer_sulfhydrylase"/>
</dbReference>
<dbReference type="SUPFAM" id="SSF53383">
    <property type="entry name" value="PLP-dependent transferases"/>
    <property type="match status" value="1"/>
</dbReference>